<comment type="caution">
    <text evidence="1">The sequence shown here is derived from an EMBL/GenBank/DDBJ whole genome shotgun (WGS) entry which is preliminary data.</text>
</comment>
<organism evidence="1 2">
    <name type="scientific">Flavihumibacter stibioxidans</name>
    <dbReference type="NCBI Taxonomy" id="1834163"/>
    <lineage>
        <taxon>Bacteria</taxon>
        <taxon>Pseudomonadati</taxon>
        <taxon>Bacteroidota</taxon>
        <taxon>Chitinophagia</taxon>
        <taxon>Chitinophagales</taxon>
        <taxon>Chitinophagaceae</taxon>
        <taxon>Flavihumibacter</taxon>
    </lineage>
</organism>
<gene>
    <name evidence="1" type="ORF">BC349_08765</name>
</gene>
<proteinExistence type="predicted"/>
<accession>A0ABR7M911</accession>
<evidence type="ECO:0000313" key="1">
    <source>
        <dbReference type="EMBL" id="MBC6491121.1"/>
    </source>
</evidence>
<reference evidence="1 2" key="1">
    <citation type="submission" date="2016-07" db="EMBL/GenBank/DDBJ databases">
        <title>Genome analysis of Flavihumibacter stibioxidans YS-17.</title>
        <authorList>
            <person name="Shi K."/>
            <person name="Han Y."/>
            <person name="Wang G."/>
        </authorList>
    </citation>
    <scope>NUCLEOTIDE SEQUENCE [LARGE SCALE GENOMIC DNA]</scope>
    <source>
        <strain evidence="1 2">YS-17</strain>
    </source>
</reference>
<sequence>MSIFTQEDLLLYYYKETSPEQNAAIEAALKQDYDLRESFVVLQESIQGLEQPLESPRVEVVLNVLNYAREVVETGA</sequence>
<dbReference type="EMBL" id="MBUA01000012">
    <property type="protein sequence ID" value="MBC6491121.1"/>
    <property type="molecule type" value="Genomic_DNA"/>
</dbReference>
<protein>
    <submittedName>
        <fullName evidence="1">Uncharacterized protein</fullName>
    </submittedName>
</protein>
<evidence type="ECO:0000313" key="2">
    <source>
        <dbReference type="Proteomes" id="UP000765802"/>
    </source>
</evidence>
<keyword evidence="2" id="KW-1185">Reference proteome</keyword>
<dbReference type="Proteomes" id="UP000765802">
    <property type="component" value="Unassembled WGS sequence"/>
</dbReference>
<name>A0ABR7M911_9BACT</name>
<dbReference type="RefSeq" id="WP_187256445.1">
    <property type="nucleotide sequence ID" value="NZ_JBHULF010000014.1"/>
</dbReference>